<feature type="transmembrane region" description="Helical" evidence="9">
    <location>
        <begin position="248"/>
        <end position="269"/>
    </location>
</feature>
<name>A0A1E3AK12_9FIRM</name>
<evidence type="ECO:0000256" key="7">
    <source>
        <dbReference type="ARBA" id="ARBA00022989"/>
    </source>
</evidence>
<protein>
    <submittedName>
        <fullName evidence="11">Trehalose transport system permease protein SugB</fullName>
    </submittedName>
</protein>
<feature type="transmembrane region" description="Helical" evidence="9">
    <location>
        <begin position="142"/>
        <end position="162"/>
    </location>
</feature>
<feature type="transmembrane region" description="Helical" evidence="9">
    <location>
        <begin position="193"/>
        <end position="214"/>
    </location>
</feature>
<keyword evidence="7 9" id="KW-1133">Transmembrane helix</keyword>
<feature type="transmembrane region" description="Helical" evidence="9">
    <location>
        <begin position="114"/>
        <end position="136"/>
    </location>
</feature>
<dbReference type="Proteomes" id="UP000094067">
    <property type="component" value="Unassembled WGS sequence"/>
</dbReference>
<comment type="similarity">
    <text evidence="2">Belongs to the binding-protein-dependent transport system permease family. MalFG subfamily.</text>
</comment>
<dbReference type="GO" id="GO:0015423">
    <property type="term" value="F:ABC-type maltose transporter activity"/>
    <property type="evidence" value="ECO:0007669"/>
    <property type="project" value="TreeGrafter"/>
</dbReference>
<evidence type="ECO:0000259" key="10">
    <source>
        <dbReference type="PROSITE" id="PS50928"/>
    </source>
</evidence>
<keyword evidence="5" id="KW-0762">Sugar transport</keyword>
<evidence type="ECO:0000256" key="4">
    <source>
        <dbReference type="ARBA" id="ARBA00022475"/>
    </source>
</evidence>
<evidence type="ECO:0000313" key="11">
    <source>
        <dbReference type="EMBL" id="ODM09054.1"/>
    </source>
</evidence>
<evidence type="ECO:0000256" key="2">
    <source>
        <dbReference type="ARBA" id="ARBA00009047"/>
    </source>
</evidence>
<dbReference type="PATRIC" id="fig|1432052.4.peg.770"/>
<dbReference type="SUPFAM" id="SSF161098">
    <property type="entry name" value="MetI-like"/>
    <property type="match status" value="1"/>
</dbReference>
<feature type="transmembrane region" description="Helical" evidence="9">
    <location>
        <begin position="12"/>
        <end position="37"/>
    </location>
</feature>
<keyword evidence="3 9" id="KW-0813">Transport</keyword>
<proteinExistence type="inferred from homology"/>
<keyword evidence="4" id="KW-1003">Cell membrane</keyword>
<sequence>MAYKTGKKARKAVLLLVVNLFFVLLCFLVLIPVLYAFSVSLNADNSLLSSDFSFLPKHMTLANYRAVFVEEPILRWFSNSIWMAAAAVFISLGTGIPAAYVFSRKKFPGRKVILRLLILLYAFPALLSMTALYKLLSPMGLINSRLGLLVVYTGTMSVFALWNMKGYFDTIPLEIEEAAMIDGAKPVQLVTKIVLPLARPTIVVTGMMVLIYVWNEYIFAINFMTGEETYTLAAGLYSLQATEMSGSWPVFAAASIVVSVPILIIFFALQKNMTTGLTSGGVKG</sequence>
<dbReference type="PANTHER" id="PTHR32243">
    <property type="entry name" value="MALTOSE TRANSPORT SYSTEM PERMEASE-RELATED"/>
    <property type="match status" value="1"/>
</dbReference>
<keyword evidence="8 9" id="KW-0472">Membrane</keyword>
<evidence type="ECO:0000256" key="6">
    <source>
        <dbReference type="ARBA" id="ARBA00022692"/>
    </source>
</evidence>
<dbReference type="RefSeq" id="WP_069151241.1">
    <property type="nucleotide sequence ID" value="NZ_MCGH01000001.1"/>
</dbReference>
<dbReference type="GO" id="GO:0042956">
    <property type="term" value="P:maltodextrin transmembrane transport"/>
    <property type="evidence" value="ECO:0007669"/>
    <property type="project" value="TreeGrafter"/>
</dbReference>
<dbReference type="Pfam" id="PF00528">
    <property type="entry name" value="BPD_transp_1"/>
    <property type="match status" value="1"/>
</dbReference>
<dbReference type="CDD" id="cd06261">
    <property type="entry name" value="TM_PBP2"/>
    <property type="match status" value="1"/>
</dbReference>
<evidence type="ECO:0000256" key="8">
    <source>
        <dbReference type="ARBA" id="ARBA00023136"/>
    </source>
</evidence>
<accession>A0A1E3AK12</accession>
<dbReference type="InterPro" id="IPR035906">
    <property type="entry name" value="MetI-like_sf"/>
</dbReference>
<dbReference type="InterPro" id="IPR050901">
    <property type="entry name" value="BP-dep_ABC_trans_perm"/>
</dbReference>
<evidence type="ECO:0000256" key="1">
    <source>
        <dbReference type="ARBA" id="ARBA00004651"/>
    </source>
</evidence>
<evidence type="ECO:0000256" key="9">
    <source>
        <dbReference type="RuleBase" id="RU363032"/>
    </source>
</evidence>
<dbReference type="InterPro" id="IPR000515">
    <property type="entry name" value="MetI-like"/>
</dbReference>
<dbReference type="EMBL" id="MCGH01000001">
    <property type="protein sequence ID" value="ODM09054.1"/>
    <property type="molecule type" value="Genomic_DNA"/>
</dbReference>
<organism evidence="11 12">
    <name type="scientific">Eisenbergiella tayi</name>
    <dbReference type="NCBI Taxonomy" id="1432052"/>
    <lineage>
        <taxon>Bacteria</taxon>
        <taxon>Bacillati</taxon>
        <taxon>Bacillota</taxon>
        <taxon>Clostridia</taxon>
        <taxon>Lachnospirales</taxon>
        <taxon>Lachnospiraceae</taxon>
        <taxon>Eisenbergiella</taxon>
    </lineage>
</organism>
<dbReference type="AlphaFoldDB" id="A0A1E3AK12"/>
<evidence type="ECO:0000313" key="12">
    <source>
        <dbReference type="Proteomes" id="UP000094067"/>
    </source>
</evidence>
<dbReference type="Gene3D" id="1.10.3720.10">
    <property type="entry name" value="MetI-like"/>
    <property type="match status" value="1"/>
</dbReference>
<dbReference type="GO" id="GO:0005886">
    <property type="term" value="C:plasma membrane"/>
    <property type="evidence" value="ECO:0007669"/>
    <property type="project" value="UniProtKB-SubCell"/>
</dbReference>
<dbReference type="PANTHER" id="PTHR32243:SF50">
    <property type="entry name" value="MALTOSE_MALTODEXTRIN TRANSPORT SYSTEM PERMEASE PROTEIN MALG"/>
    <property type="match status" value="1"/>
</dbReference>
<gene>
    <name evidence="11" type="primary">sugB_2</name>
    <name evidence="11" type="ORF">BEI61_00683</name>
</gene>
<comment type="subcellular location">
    <subcellularLocation>
        <location evidence="1 9">Cell membrane</location>
        <topology evidence="1 9">Multi-pass membrane protein</topology>
    </subcellularLocation>
</comment>
<evidence type="ECO:0000256" key="3">
    <source>
        <dbReference type="ARBA" id="ARBA00022448"/>
    </source>
</evidence>
<dbReference type="PROSITE" id="PS50928">
    <property type="entry name" value="ABC_TM1"/>
    <property type="match status" value="1"/>
</dbReference>
<comment type="caution">
    <text evidence="11">The sequence shown here is derived from an EMBL/GenBank/DDBJ whole genome shotgun (WGS) entry which is preliminary data.</text>
</comment>
<feature type="transmembrane region" description="Helical" evidence="9">
    <location>
        <begin position="81"/>
        <end position="102"/>
    </location>
</feature>
<reference evidence="11 12" key="1">
    <citation type="submission" date="2016-07" db="EMBL/GenBank/DDBJ databases">
        <title>Characterization of isolates of Eisenbergiella tayi derived from blood cultures, using whole genome sequencing.</title>
        <authorList>
            <person name="Burdz T."/>
            <person name="Wiebe D."/>
            <person name="Huynh C."/>
            <person name="Bernard K."/>
        </authorList>
    </citation>
    <scope>NUCLEOTIDE SEQUENCE [LARGE SCALE GENOMIC DNA]</scope>
    <source>
        <strain evidence="11 12">NML 110608</strain>
    </source>
</reference>
<evidence type="ECO:0000256" key="5">
    <source>
        <dbReference type="ARBA" id="ARBA00022597"/>
    </source>
</evidence>
<feature type="domain" description="ABC transmembrane type-1" evidence="10">
    <location>
        <begin position="77"/>
        <end position="269"/>
    </location>
</feature>
<keyword evidence="6 9" id="KW-0812">Transmembrane</keyword>